<dbReference type="Proteomes" id="UP001218188">
    <property type="component" value="Unassembled WGS sequence"/>
</dbReference>
<evidence type="ECO:0000313" key="2">
    <source>
        <dbReference type="EMBL" id="KAJ7016479.1"/>
    </source>
</evidence>
<accession>A0AAD6WPT9</accession>
<organism evidence="2 3">
    <name type="scientific">Mycena alexandri</name>
    <dbReference type="NCBI Taxonomy" id="1745969"/>
    <lineage>
        <taxon>Eukaryota</taxon>
        <taxon>Fungi</taxon>
        <taxon>Dikarya</taxon>
        <taxon>Basidiomycota</taxon>
        <taxon>Agaricomycotina</taxon>
        <taxon>Agaricomycetes</taxon>
        <taxon>Agaricomycetidae</taxon>
        <taxon>Agaricales</taxon>
        <taxon>Marasmiineae</taxon>
        <taxon>Mycenaceae</taxon>
        <taxon>Mycena</taxon>
    </lineage>
</organism>
<feature type="compositionally biased region" description="Polar residues" evidence="1">
    <location>
        <begin position="70"/>
        <end position="88"/>
    </location>
</feature>
<evidence type="ECO:0000313" key="3">
    <source>
        <dbReference type="Proteomes" id="UP001218188"/>
    </source>
</evidence>
<proteinExistence type="predicted"/>
<comment type="caution">
    <text evidence="2">The sequence shown here is derived from an EMBL/GenBank/DDBJ whole genome shotgun (WGS) entry which is preliminary data.</text>
</comment>
<reference evidence="2" key="1">
    <citation type="submission" date="2023-03" db="EMBL/GenBank/DDBJ databases">
        <title>Massive genome expansion in bonnet fungi (Mycena s.s.) driven by repeated elements and novel gene families across ecological guilds.</title>
        <authorList>
            <consortium name="Lawrence Berkeley National Laboratory"/>
            <person name="Harder C.B."/>
            <person name="Miyauchi S."/>
            <person name="Viragh M."/>
            <person name="Kuo A."/>
            <person name="Thoen E."/>
            <person name="Andreopoulos B."/>
            <person name="Lu D."/>
            <person name="Skrede I."/>
            <person name="Drula E."/>
            <person name="Henrissat B."/>
            <person name="Morin E."/>
            <person name="Kohler A."/>
            <person name="Barry K."/>
            <person name="LaButti K."/>
            <person name="Morin E."/>
            <person name="Salamov A."/>
            <person name="Lipzen A."/>
            <person name="Mereny Z."/>
            <person name="Hegedus B."/>
            <person name="Baldrian P."/>
            <person name="Stursova M."/>
            <person name="Weitz H."/>
            <person name="Taylor A."/>
            <person name="Grigoriev I.V."/>
            <person name="Nagy L.G."/>
            <person name="Martin F."/>
            <person name="Kauserud H."/>
        </authorList>
    </citation>
    <scope>NUCLEOTIDE SEQUENCE</scope>
    <source>
        <strain evidence="2">CBHHK200</strain>
    </source>
</reference>
<protein>
    <submittedName>
        <fullName evidence="2">Uncharacterized protein</fullName>
    </submittedName>
</protein>
<name>A0AAD6WPT9_9AGAR</name>
<evidence type="ECO:0000256" key="1">
    <source>
        <dbReference type="SAM" id="MobiDB-lite"/>
    </source>
</evidence>
<dbReference type="AlphaFoldDB" id="A0AAD6WPT9"/>
<dbReference type="EMBL" id="JARJCM010000496">
    <property type="protein sequence ID" value="KAJ7016479.1"/>
    <property type="molecule type" value="Genomic_DNA"/>
</dbReference>
<feature type="region of interest" description="Disordered" evidence="1">
    <location>
        <begin position="1"/>
        <end position="100"/>
    </location>
</feature>
<sequence length="262" mass="29429">MNGLTAEIDRLKIVNEETSFTNPKDKGHGSPEKNQGNPRRAELMRCRRTRTIWSVHPPRSKRRGEKAGWVQNSAGSMGTSNTDSSGNKEPSDAVGKIKGGGSVKETLTDIMMRPPTYITCPKRMRVITVEHEIVEDSTSFLGGEKGEAPWTELNVHFQKKEKPKFGVHGMQTRNNQLRCMGRRYDRRRLGCVDASGRRRPAIRYCGLEAKRWDNSPGKSKKSPGIFSRLIDREPLKIKNIHIALTSHETGDGLLRHKLGGEC</sequence>
<keyword evidence="3" id="KW-1185">Reference proteome</keyword>
<gene>
    <name evidence="2" type="ORF">C8F04DRAFT_1202036</name>
</gene>